<dbReference type="GO" id="GO:0005739">
    <property type="term" value="C:mitochondrion"/>
    <property type="evidence" value="ECO:0007669"/>
    <property type="project" value="GOC"/>
</dbReference>
<dbReference type="SUPFAM" id="SSF140490">
    <property type="entry name" value="Nqo1C-terminal domain-like"/>
    <property type="match status" value="1"/>
</dbReference>
<evidence type="ECO:0000313" key="7">
    <source>
        <dbReference type="Proteomes" id="UP000825935"/>
    </source>
</evidence>
<dbReference type="InterPro" id="IPR019575">
    <property type="entry name" value="Nuop51_4Fe4S-bd"/>
</dbReference>
<comment type="caution">
    <text evidence="6">The sequence shown here is derived from an EMBL/GenBank/DDBJ whole genome shotgun (WGS) entry which is preliminary data.</text>
</comment>
<dbReference type="Pfam" id="PF10589">
    <property type="entry name" value="NADH_4Fe-4S"/>
    <property type="match status" value="1"/>
</dbReference>
<evidence type="ECO:0000313" key="6">
    <source>
        <dbReference type="EMBL" id="KAH7296623.1"/>
    </source>
</evidence>
<dbReference type="PANTHER" id="PTHR11780">
    <property type="entry name" value="NADH-UBIQUINONE OXIDOREDUCTASE FLAVOPROTEIN 1 NDUFV1"/>
    <property type="match status" value="1"/>
</dbReference>
<sequence length="292" mass="33342">MRWKGESLNGLQWILRNQCLPSGLKWSFMPKVFDGCHPAYLVVNADESELGTCIDREIMRHDPHKGEYVNERMNLQRAVKEAYEAGYIGTNACGNGYDFDVHIHFGAGAYFCREETSLLESLEGKQGKPSTVTNVETIVISPTILQRGPEWFASFGRKNNSGTMLFCISVHVNTPCTVEEEMNIPLRELIERHDGDGYGALKSAQTGLGTAAVIVMDKSTNVLWAMQPCREGTRWLWMMMERMKAEKTMIEEIDTLWELTKQDDFDKNYKFESRIKSVYKRVLSKNEKEESA</sequence>
<evidence type="ECO:0000256" key="1">
    <source>
        <dbReference type="ARBA" id="ARBA00001917"/>
    </source>
</evidence>
<keyword evidence="3" id="KW-0285">Flavoprotein</keyword>
<dbReference type="Gene3D" id="3.10.20.600">
    <property type="match status" value="1"/>
</dbReference>
<feature type="domain" description="NADH-ubiquinone oxidoreductase 51kDa subunit iron-sulphur binding" evidence="5">
    <location>
        <begin position="228"/>
        <end position="262"/>
    </location>
</feature>
<dbReference type="Gene3D" id="3.40.50.11540">
    <property type="entry name" value="NADH-ubiquinone oxidoreductase 51kDa subunit"/>
    <property type="match status" value="2"/>
</dbReference>
<dbReference type="SUPFAM" id="SSF142984">
    <property type="entry name" value="Nqo1 middle domain-like"/>
    <property type="match status" value="1"/>
</dbReference>
<dbReference type="Gene3D" id="1.20.1440.230">
    <property type="entry name" value="NADH-ubiquinone oxidoreductase 51kDa subunit, iron-sulphur binding domain"/>
    <property type="match status" value="1"/>
</dbReference>
<accession>A0A8T2RM91</accession>
<dbReference type="InterPro" id="IPR037225">
    <property type="entry name" value="Nuo51_FMN-bd_sf"/>
</dbReference>
<name>A0A8T2RM91_CERRI</name>
<proteinExistence type="predicted"/>
<comment type="cofactor">
    <cofactor evidence="2">
        <name>[4Fe-4S] cluster</name>
        <dbReference type="ChEBI" id="CHEBI:49883"/>
    </cofactor>
</comment>
<evidence type="ECO:0000256" key="2">
    <source>
        <dbReference type="ARBA" id="ARBA00001966"/>
    </source>
</evidence>
<dbReference type="InterPro" id="IPR037207">
    <property type="entry name" value="Nuop51_4Fe4S-bd_sf"/>
</dbReference>
<dbReference type="SUPFAM" id="SSF142019">
    <property type="entry name" value="Nqo1 FMN-binding domain-like"/>
    <property type="match status" value="1"/>
</dbReference>
<comment type="cofactor">
    <cofactor evidence="1">
        <name>FMN</name>
        <dbReference type="ChEBI" id="CHEBI:58210"/>
    </cofactor>
</comment>
<evidence type="ECO:0000256" key="3">
    <source>
        <dbReference type="ARBA" id="ARBA00022630"/>
    </source>
</evidence>
<dbReference type="GO" id="GO:0051539">
    <property type="term" value="F:4 iron, 4 sulfur cluster binding"/>
    <property type="evidence" value="ECO:0007669"/>
    <property type="project" value="InterPro"/>
</dbReference>
<keyword evidence="7" id="KW-1185">Reference proteome</keyword>
<dbReference type="AlphaFoldDB" id="A0A8T2RM91"/>
<dbReference type="EMBL" id="CM035431">
    <property type="protein sequence ID" value="KAH7296623.1"/>
    <property type="molecule type" value="Genomic_DNA"/>
</dbReference>
<protein>
    <recommendedName>
        <fullName evidence="5">NADH-ubiquinone oxidoreductase 51kDa subunit iron-sulphur binding domain-containing protein</fullName>
    </recommendedName>
</protein>
<dbReference type="OrthoDB" id="42889at2759"/>
<dbReference type="InterPro" id="IPR050837">
    <property type="entry name" value="ComplexI_51kDa_subunit"/>
</dbReference>
<evidence type="ECO:0000259" key="5">
    <source>
        <dbReference type="Pfam" id="PF10589"/>
    </source>
</evidence>
<evidence type="ECO:0000256" key="4">
    <source>
        <dbReference type="ARBA" id="ARBA00022643"/>
    </source>
</evidence>
<organism evidence="6 7">
    <name type="scientific">Ceratopteris richardii</name>
    <name type="common">Triangle waterfern</name>
    <dbReference type="NCBI Taxonomy" id="49495"/>
    <lineage>
        <taxon>Eukaryota</taxon>
        <taxon>Viridiplantae</taxon>
        <taxon>Streptophyta</taxon>
        <taxon>Embryophyta</taxon>
        <taxon>Tracheophyta</taxon>
        <taxon>Polypodiopsida</taxon>
        <taxon>Polypodiidae</taxon>
        <taxon>Polypodiales</taxon>
        <taxon>Pteridineae</taxon>
        <taxon>Pteridaceae</taxon>
        <taxon>Parkerioideae</taxon>
        <taxon>Ceratopteris</taxon>
    </lineage>
</organism>
<keyword evidence="4" id="KW-0288">FMN</keyword>
<dbReference type="GO" id="GO:0006120">
    <property type="term" value="P:mitochondrial electron transport, NADH to ubiquinone"/>
    <property type="evidence" value="ECO:0007669"/>
    <property type="project" value="TreeGrafter"/>
</dbReference>
<dbReference type="PANTHER" id="PTHR11780:SF10">
    <property type="entry name" value="NADH DEHYDROGENASE [UBIQUINONE] FLAVOPROTEIN 1, MITOCHONDRIAL"/>
    <property type="match status" value="1"/>
</dbReference>
<reference evidence="6" key="1">
    <citation type="submission" date="2021-08" db="EMBL/GenBank/DDBJ databases">
        <title>WGS assembly of Ceratopteris richardii.</title>
        <authorList>
            <person name="Marchant D.B."/>
            <person name="Chen G."/>
            <person name="Jenkins J."/>
            <person name="Shu S."/>
            <person name="Leebens-Mack J."/>
            <person name="Grimwood J."/>
            <person name="Schmutz J."/>
            <person name="Soltis P."/>
            <person name="Soltis D."/>
            <person name="Chen Z.-H."/>
        </authorList>
    </citation>
    <scope>NUCLEOTIDE SEQUENCE</scope>
    <source>
        <strain evidence="6">Whitten #5841</strain>
        <tissue evidence="6">Leaf</tissue>
    </source>
</reference>
<dbReference type="Proteomes" id="UP000825935">
    <property type="component" value="Chromosome 26"/>
</dbReference>
<gene>
    <name evidence="6" type="ORF">KP509_26G031000</name>
</gene>